<dbReference type="Pfam" id="PF25173">
    <property type="entry name" value="Beta-prop_WDR3_1st"/>
    <property type="match status" value="1"/>
</dbReference>
<keyword evidence="4" id="KW-0812">Transmembrane</keyword>
<feature type="repeat" description="WD" evidence="3">
    <location>
        <begin position="227"/>
        <end position="247"/>
    </location>
</feature>
<keyword evidence="4" id="KW-0472">Membrane</keyword>
<evidence type="ECO:0000256" key="1">
    <source>
        <dbReference type="ARBA" id="ARBA00022574"/>
    </source>
</evidence>
<dbReference type="AlphaFoldDB" id="A0A8S1RNF3"/>
<feature type="repeat" description="WD" evidence="3">
    <location>
        <begin position="458"/>
        <end position="489"/>
    </location>
</feature>
<dbReference type="Pfam" id="PF00400">
    <property type="entry name" value="WD40"/>
    <property type="match status" value="3"/>
</dbReference>
<evidence type="ECO:0000313" key="5">
    <source>
        <dbReference type="EMBL" id="CAD8128937.1"/>
    </source>
</evidence>
<keyword evidence="2" id="KW-0677">Repeat</keyword>
<dbReference type="PROSITE" id="PS50294">
    <property type="entry name" value="WD_REPEATS_REGION"/>
    <property type="match status" value="8"/>
</dbReference>
<dbReference type="SMART" id="SM00320">
    <property type="entry name" value="WD40"/>
    <property type="match status" value="8"/>
</dbReference>
<feature type="repeat" description="WD" evidence="3">
    <location>
        <begin position="290"/>
        <end position="331"/>
    </location>
</feature>
<evidence type="ECO:0000256" key="3">
    <source>
        <dbReference type="PROSITE-ProRule" id="PRU00221"/>
    </source>
</evidence>
<dbReference type="PANTHER" id="PTHR19848">
    <property type="entry name" value="WD40 REPEAT PROTEIN"/>
    <property type="match status" value="1"/>
</dbReference>
<keyword evidence="1 3" id="KW-0853">WD repeat</keyword>
<dbReference type="Pfam" id="PF00805">
    <property type="entry name" value="Pentapeptide"/>
    <property type="match status" value="1"/>
</dbReference>
<feature type="repeat" description="WD" evidence="3">
    <location>
        <begin position="248"/>
        <end position="289"/>
    </location>
</feature>
<dbReference type="InterPro" id="IPR001680">
    <property type="entry name" value="WD40_rpt"/>
</dbReference>
<feature type="repeat" description="WD" evidence="3">
    <location>
        <begin position="636"/>
        <end position="668"/>
    </location>
</feature>
<feature type="transmembrane region" description="Helical" evidence="4">
    <location>
        <begin position="730"/>
        <end position="750"/>
    </location>
</feature>
<accession>A0A8S1RNF3</accession>
<comment type="caution">
    <text evidence="5">The sequence shown here is derived from an EMBL/GenBank/DDBJ whole genome shotgun (WGS) entry which is preliminary data.</text>
</comment>
<gene>
    <name evidence="5" type="ORF">PSON_ATCC_30995.1.T2000030</name>
</gene>
<protein>
    <submittedName>
        <fullName evidence="5">Uncharacterized protein</fullName>
    </submittedName>
</protein>
<evidence type="ECO:0000256" key="4">
    <source>
        <dbReference type="SAM" id="Phobius"/>
    </source>
</evidence>
<feature type="repeat" description="WD" evidence="3">
    <location>
        <begin position="669"/>
        <end position="710"/>
    </location>
</feature>
<dbReference type="PROSITE" id="PS00678">
    <property type="entry name" value="WD_REPEATS_1"/>
    <property type="match status" value="6"/>
</dbReference>
<dbReference type="Proteomes" id="UP000692954">
    <property type="component" value="Unassembled WGS sequence"/>
</dbReference>
<keyword evidence="6" id="KW-1185">Reference proteome</keyword>
<feature type="repeat" description="WD" evidence="3">
    <location>
        <begin position="374"/>
        <end position="415"/>
    </location>
</feature>
<name>A0A8S1RNF3_9CILI</name>
<dbReference type="InterPro" id="IPR019775">
    <property type="entry name" value="WD40_repeat_CS"/>
</dbReference>
<keyword evidence="4" id="KW-1133">Transmembrane helix</keyword>
<dbReference type="PROSITE" id="PS50082">
    <property type="entry name" value="WD_REPEATS_2"/>
    <property type="match status" value="9"/>
</dbReference>
<organism evidence="5 6">
    <name type="scientific">Paramecium sonneborni</name>
    <dbReference type="NCBI Taxonomy" id="65129"/>
    <lineage>
        <taxon>Eukaryota</taxon>
        <taxon>Sar</taxon>
        <taxon>Alveolata</taxon>
        <taxon>Ciliophora</taxon>
        <taxon>Intramacronucleata</taxon>
        <taxon>Oligohymenophorea</taxon>
        <taxon>Peniculida</taxon>
        <taxon>Parameciidae</taxon>
        <taxon>Paramecium</taxon>
    </lineage>
</organism>
<dbReference type="PANTHER" id="PTHR19848:SF8">
    <property type="entry name" value="F-BOX AND WD REPEAT DOMAIN CONTAINING 7"/>
    <property type="match status" value="1"/>
</dbReference>
<dbReference type="EMBL" id="CAJJDN010000200">
    <property type="protein sequence ID" value="CAD8128937.1"/>
    <property type="molecule type" value="Genomic_DNA"/>
</dbReference>
<proteinExistence type="predicted"/>
<reference evidence="5" key="1">
    <citation type="submission" date="2021-01" db="EMBL/GenBank/DDBJ databases">
        <authorList>
            <consortium name="Genoscope - CEA"/>
            <person name="William W."/>
        </authorList>
    </citation>
    <scope>NUCLEOTIDE SEQUENCE</scope>
</reference>
<sequence>MQFTSHYRIEYNQDEGEVYQRKEELYEILASIEDIDDQIFKIVIEILRKNKISDIQWYFEKQDSQMFYESFTNKELNLEVRKQILKIANILRNIQDHSFSEYDIFTEAIEEQRQNLIKKIAGNKQIIEFLKFLVKLTCIDQKFIQCGSNGLSLLVQMKVDLTNQSFEDIRIKNASLIGANFVRCNFSRSEFENVDLRGVNLNEALLLNCKWKNIKIHKLNQLNGHTSGSRDKSICIWDVKTGQQQAKLNGHTSSVNSVYFSPDGTTLVSGSDDNSINLWDFKTRKQKAKLNGHFDSVNSVCLSPDGTTLASGSRDKSIYLWDVKTRKKKAKLNGHTGSVNSVCLSPDGTTLASGSVDKSIRLWDIKTGQQKANLGGHIDSVNSVCYSPDGTTLASGSWDKSIRLWNVKTGQQQVQLDGHAYSVESLCFSSDRNTLASNSSDKSICLWNVKIGQQKAQLNGHSSSVFSVCFSPNGTTLASGSRDNSIQLFIFRSISKMLNQLVILVLYCQSATRLMELLQLQVVWMNQFVYGILKQEKKKPNLMVIPIKFDKSASHQMELLQLQVAMISQSVYGMFRHDNKKPNQMLTQDQYASYQMELLQQVVMIMHSRNGAKTKSVYGDRILKSLMGLSNQHCLSLCFSPDGTTLASGSLDKSICLWDVQTGQQKAKLDGHMRSVNSVCFSPDGATLASGSDDNSIRLWDVKTGKMLQRNNRLIQNSTFQIESTSRKKFLFFFYLVMNYSKIIICFFMYQVLQFSKGNFQIIKVMI</sequence>
<feature type="repeat" description="WD" evidence="3">
    <location>
        <begin position="332"/>
        <end position="373"/>
    </location>
</feature>
<dbReference type="CDD" id="cd00200">
    <property type="entry name" value="WD40"/>
    <property type="match status" value="1"/>
</dbReference>
<feature type="repeat" description="WD" evidence="3">
    <location>
        <begin position="416"/>
        <end position="457"/>
    </location>
</feature>
<evidence type="ECO:0000313" key="6">
    <source>
        <dbReference type="Proteomes" id="UP000692954"/>
    </source>
</evidence>
<dbReference type="InterPro" id="IPR001646">
    <property type="entry name" value="5peptide_repeat"/>
</dbReference>
<evidence type="ECO:0000256" key="2">
    <source>
        <dbReference type="ARBA" id="ARBA00022737"/>
    </source>
</evidence>